<reference evidence="2" key="1">
    <citation type="journal article" date="2016" name="Sci. Rep.">
        <title>Molecular characterization of firefly nuptial gifts: a multi-omics approach sheds light on postcopulatory sexual selection.</title>
        <authorList>
            <person name="Al-Wathiqui N."/>
            <person name="Fallon T.R."/>
            <person name="South A."/>
            <person name="Weng J.K."/>
            <person name="Lewis S.M."/>
        </authorList>
    </citation>
    <scope>NUCLEOTIDE SEQUENCE</scope>
</reference>
<feature type="compositionally biased region" description="Polar residues" evidence="1">
    <location>
        <begin position="57"/>
        <end position="66"/>
    </location>
</feature>
<feature type="region of interest" description="Disordered" evidence="1">
    <location>
        <begin position="34"/>
        <end position="107"/>
    </location>
</feature>
<sequence length="107" mass="12069">MWQITRHPGNAMRPRNSKGAVNARSKISVLECSDGRTIQTPDDPFNIWSEDTDEPSRSAQTPTKVSQVGLRKTIPPPDRNKRARNCSSALPGRPKLRTKGIFMKRDR</sequence>
<feature type="region of interest" description="Disordered" evidence="1">
    <location>
        <begin position="1"/>
        <end position="22"/>
    </location>
</feature>
<evidence type="ECO:0000256" key="1">
    <source>
        <dbReference type="SAM" id="MobiDB-lite"/>
    </source>
</evidence>
<accession>A0A1Y1MTX7</accession>
<proteinExistence type="predicted"/>
<name>A0A1Y1MTX7_PHOPY</name>
<dbReference type="EMBL" id="GEZM01025448">
    <property type="protein sequence ID" value="JAV87446.1"/>
    <property type="molecule type" value="Transcribed_RNA"/>
</dbReference>
<organism evidence="2">
    <name type="scientific">Photinus pyralis</name>
    <name type="common">Common eastern firefly</name>
    <name type="synonym">Lampyris pyralis</name>
    <dbReference type="NCBI Taxonomy" id="7054"/>
    <lineage>
        <taxon>Eukaryota</taxon>
        <taxon>Metazoa</taxon>
        <taxon>Ecdysozoa</taxon>
        <taxon>Arthropoda</taxon>
        <taxon>Hexapoda</taxon>
        <taxon>Insecta</taxon>
        <taxon>Pterygota</taxon>
        <taxon>Neoptera</taxon>
        <taxon>Endopterygota</taxon>
        <taxon>Coleoptera</taxon>
        <taxon>Polyphaga</taxon>
        <taxon>Elateriformia</taxon>
        <taxon>Elateroidea</taxon>
        <taxon>Lampyridae</taxon>
        <taxon>Lampyrinae</taxon>
        <taxon>Photinus</taxon>
    </lineage>
</organism>
<protein>
    <submittedName>
        <fullName evidence="2">Uncharacterized protein</fullName>
    </submittedName>
</protein>
<dbReference type="AlphaFoldDB" id="A0A1Y1MTX7"/>
<evidence type="ECO:0000313" key="2">
    <source>
        <dbReference type="EMBL" id="JAV87446.1"/>
    </source>
</evidence>